<dbReference type="SMART" id="SM00066">
    <property type="entry name" value="GAL4"/>
    <property type="match status" value="1"/>
</dbReference>
<dbReference type="Pfam" id="PF00172">
    <property type="entry name" value="Zn_clus"/>
    <property type="match status" value="1"/>
</dbReference>
<dbReference type="SMART" id="SM00609">
    <property type="entry name" value="VIT"/>
    <property type="match status" value="1"/>
</dbReference>
<organism evidence="7 8">
    <name type="scientific">Colletotrichum orbiculare (strain 104-T / ATCC 96160 / CBS 514.97 / LARS 414 / MAFF 240422)</name>
    <name type="common">Cucumber anthracnose fungus</name>
    <name type="synonym">Colletotrichum lagenarium</name>
    <dbReference type="NCBI Taxonomy" id="1213857"/>
    <lineage>
        <taxon>Eukaryota</taxon>
        <taxon>Fungi</taxon>
        <taxon>Dikarya</taxon>
        <taxon>Ascomycota</taxon>
        <taxon>Pezizomycotina</taxon>
        <taxon>Sordariomycetes</taxon>
        <taxon>Hypocreomycetidae</taxon>
        <taxon>Glomerellales</taxon>
        <taxon>Glomerellaceae</taxon>
        <taxon>Colletotrichum</taxon>
        <taxon>Colletotrichum orbiculare species complex</taxon>
    </lineage>
</organism>
<dbReference type="Pfam" id="PF04082">
    <property type="entry name" value="Fungal_trans"/>
    <property type="match status" value="1"/>
</dbReference>
<evidence type="ECO:0000259" key="4">
    <source>
        <dbReference type="PROSITE" id="PS50048"/>
    </source>
</evidence>
<dbReference type="SMART" id="SM00327">
    <property type="entry name" value="VWA"/>
    <property type="match status" value="1"/>
</dbReference>
<dbReference type="STRING" id="1213857.A0A484FNS1"/>
<dbReference type="PROSITE" id="PS51468">
    <property type="entry name" value="VIT"/>
    <property type="match status" value="1"/>
</dbReference>
<dbReference type="GO" id="GO:0000981">
    <property type="term" value="F:DNA-binding transcription factor activity, RNA polymerase II-specific"/>
    <property type="evidence" value="ECO:0007669"/>
    <property type="project" value="InterPro"/>
</dbReference>
<dbReference type="PANTHER" id="PTHR45737">
    <property type="entry name" value="VON WILLEBRAND FACTOR A DOMAIN-CONTAINING PROTEIN 5A"/>
    <property type="match status" value="1"/>
</dbReference>
<keyword evidence="8" id="KW-1185">Reference proteome</keyword>
<sequence>MDLHSRSSPGRATLEGRVVASRDAAKTISACLTCRRKKVKCSGDAPCTYCTKRDLDCKFPEPGQKRVYSVTRIQDLRDRLARYESQDLGFAAADGRHNDRSYAGSSVLSPNRSSTRATEQTPIDNATQVNAASTLLGLALDQLTSPAPPTTIAARNIAVVDSSPSSTIPVDSSLSSSHNFGSRLQNLLEHPRIGVNSSRSSQVPFQSQPPSTRPKDASPALPSEEDGRKLFDSMSFFIGYTQHHVDTREFSDRLAFFYSNMEDRSQTETPWYLEMLLVFAIGKLFSGTFDSGDRAELPGLSMFTHVQARLPSLSELFSLGKLGIEIHALAAVYLQNANRKEEAYLYISSALRLATAHGYHRTSGTKHLLQSEKVHLNRLWWTVYMQERRLAAATGNPSGISDDVIEIDMPNDSPGFPPALPLRTNIRIARVTGRILSTIYGPGNHPEETFVPNVQEIVQSLYWIAKEIPGEFSGKLPVLPSLEGDVSLRTSAYLHMMLYQAILLTIRPVMLHVSKLILDEDHDESLNLGASPLGRLSRTCSEAARRLLEVLLTLRRKGILTTFGFFDLDAIFSAAFIMVLTLVVDSSCDDCQKLCPSPGLLEALEILDYLVERGNHFALQRAREVRRMRDHLATFLDIPKNNSPSDVRQQRRKEASSTSTGGGPSGETSQEHRSGLGSTPGDAGDKEVLTPSGRSSQLGSRSLLDSSLWNDISYLWQQPPAAEDAQPPDQVPGATELLPDDAQNWASIFYNQDFALTGEDLAKLGDMTTLTLTASESDGPQEQVSLGGLTSSQLPATLSPDLLAKFPKLSREQAGHLRHFHNLATQKDGEWRHMGSQEPGQEWLDAYRYQLATMAYAAGAAHYHRLPVLRSAFKALLEAIIRKMLLRDVWGYWFLTSHSGVLVDPDIKELRKPWADPVARENIMYSGHLLHMVSLYKMLFNDDKFDQEDSIAFHWNPVFWGMGPEKFSYTRKSLQEAIFRDMEREKWIGVCCEPNSIFVVCNQFPLIGLRYNDVQDKVNESPEVLRKYQEEWAAKGMVQDNGLVVEWYSPKQDRKVPAADMANTAWALAFMNSWNPDFTRRMSKRLAVGYLAKPAKGDRVIIPHPSVSFKMRELVESENLDPKHPATFIKAAEIVASEPAAPEFFPYTRPQYAYALMWLSELGDGADLEGILAYVDDAFAPTWENGGLFYPYRRSDSPYDYKTPTVDVLTGNAGVAYGRLNVSDGQRKMYEAPWDEEHFATTPFVSNVDLSSGVDFLRGSWDGDAEAFVVTMRSWDGATKRIQPQVSGLEAGLYGLYLNGRLDKTLRVTGRDDKVDVELEYGSKLYQPSGIFGPPDTSDCSSLQTAFSNMAEHICGLYYLSEQSHHYYDPRRNYLPTVSQSLHARIVASTSRTTLTQTFVNPPDHDAIPEVRYTFPLYDGVSVVAFTCTINNDRVIRGVVQEKNQARKTFDDAVARGETAGLLEQLPDASDVFTTTIGNVPTGAEIKVEIVYLGELKHDAEVDGIRFTIPTSVAPRYGSYPGTLIEKPANVSTKGIEVIVDAEMPDGSTIKSIRSPSHPIAVSVGSTSTMAANATPSLRLASATLSLGTAELQDDFIVQVIATNTSNPVAVLEAHPAIPHQQAIMATLVPKFSLSATKPEVVFICDRSGSMDNKIGDLKSALHVFLKSLPVGCMFNICSFGSDHSFLFPKSKMYDQDTLRTAAAHIDKFEADMGGTEIHRPLEDTFERRHKDMGLEAFVLTDGEVWDQEDLFDLVNDKVDESKGAIRLFTLGVGRDVSHSLIEGLARAGRGFSQAVSAQEQMSGKVVRMLRGALAPHVNDYSLEVKYADAESETEAEDDFEIIEAESTSKDASTKAILPQEQKKPISLFDTAADDDVEMKDTEADDQTGADRFSHVPTVKPPKVLQSPFQIPPLYPYNRASVYLLLSPERALRDKTPQSVILRGTSVQGPLELEIPITILSKPDETVHQLAAKQAMKELEEGRGWIFGAKSRDGETLQKKHPGRFPAMVEREAVRLGIRFQVAGGWCSFVAVEGDDKASSAGAAQIQAVTAHESVERGPSQASRPRVGMKAFRQAAPQSPRYNMADDFAVCSSAGDDWGASSAAVDFGSMGYSEGIDTSLDDFDFDSFLTDGVSPGAALSANAPILLQNASLPSEAGVSPTAPFHALVSLQDFSGFWAWCDELLRVVGLTEKTINEALPGASRDALSTAVVVAFLRKRLSDVADSWEMMEEKAVAWLKQEVGEDVTGELLLAAGGLF</sequence>
<keyword evidence="1" id="KW-0479">Metal-binding</keyword>
<evidence type="ECO:0000313" key="8">
    <source>
        <dbReference type="Proteomes" id="UP000014480"/>
    </source>
</evidence>
<evidence type="ECO:0000259" key="6">
    <source>
        <dbReference type="PROSITE" id="PS51468"/>
    </source>
</evidence>
<protein>
    <submittedName>
        <fullName evidence="7">von Willebrand factor A domain-containing protein 5A</fullName>
    </submittedName>
</protein>
<dbReference type="EMBL" id="AMCV02000020">
    <property type="protein sequence ID" value="TDZ19652.1"/>
    <property type="molecule type" value="Genomic_DNA"/>
</dbReference>
<evidence type="ECO:0000313" key="7">
    <source>
        <dbReference type="EMBL" id="TDZ19652.1"/>
    </source>
</evidence>
<dbReference type="InterPro" id="IPR036864">
    <property type="entry name" value="Zn2-C6_fun-type_DNA-bd_sf"/>
</dbReference>
<dbReference type="SMART" id="SM00906">
    <property type="entry name" value="Fungal_trans"/>
    <property type="match status" value="1"/>
</dbReference>
<name>A0A484FNS1_COLOR</name>
<dbReference type="Gene3D" id="4.10.240.10">
    <property type="entry name" value="Zn(2)-C6 fungal-type DNA-binding domain"/>
    <property type="match status" value="1"/>
</dbReference>
<dbReference type="InterPro" id="IPR041411">
    <property type="entry name" value="Ldi"/>
</dbReference>
<evidence type="ECO:0000256" key="3">
    <source>
        <dbReference type="SAM" id="MobiDB-lite"/>
    </source>
</evidence>
<feature type="region of interest" description="Disordered" evidence="3">
    <location>
        <begin position="637"/>
        <end position="701"/>
    </location>
</feature>
<evidence type="ECO:0000256" key="1">
    <source>
        <dbReference type="ARBA" id="ARBA00022723"/>
    </source>
</evidence>
<dbReference type="GO" id="GO:0006351">
    <property type="term" value="P:DNA-templated transcription"/>
    <property type="evidence" value="ECO:0007669"/>
    <property type="project" value="InterPro"/>
</dbReference>
<reference evidence="8" key="1">
    <citation type="journal article" date="2013" name="New Phytol.">
        <title>Comparative genomic and transcriptomic analyses reveal the hemibiotrophic stage shift of Colletotrichum fungi.</title>
        <authorList>
            <person name="Gan P."/>
            <person name="Ikeda K."/>
            <person name="Irieda H."/>
            <person name="Narusaka M."/>
            <person name="O'Connell R.J."/>
            <person name="Narusaka Y."/>
            <person name="Takano Y."/>
            <person name="Kubo Y."/>
            <person name="Shirasu K."/>
        </authorList>
    </citation>
    <scope>NUCLEOTIDE SEQUENCE [LARGE SCALE GENOMIC DNA]</scope>
    <source>
        <strain evidence="8">104-T / ATCC 96160 / CBS 514.97 / LARS 414 / MAFF 240422</strain>
    </source>
</reference>
<dbReference type="Pfam" id="PF08487">
    <property type="entry name" value="VIT"/>
    <property type="match status" value="1"/>
</dbReference>
<dbReference type="InterPro" id="IPR007219">
    <property type="entry name" value="XnlR_reg_dom"/>
</dbReference>
<proteinExistence type="predicted"/>
<dbReference type="InterPro" id="IPR036465">
    <property type="entry name" value="vWFA_dom_sf"/>
</dbReference>
<dbReference type="Pfam" id="PF13768">
    <property type="entry name" value="VWA_3"/>
    <property type="match status" value="1"/>
</dbReference>
<dbReference type="InterPro" id="IPR013694">
    <property type="entry name" value="VIT"/>
</dbReference>
<keyword evidence="2" id="KW-0539">Nucleus</keyword>
<feature type="region of interest" description="Disordered" evidence="3">
    <location>
        <begin position="99"/>
        <end position="121"/>
    </location>
</feature>
<dbReference type="OrthoDB" id="1729737at2759"/>
<dbReference type="InterPro" id="IPR002035">
    <property type="entry name" value="VWF_A"/>
</dbReference>
<evidence type="ECO:0000259" key="5">
    <source>
        <dbReference type="PROSITE" id="PS50234"/>
    </source>
</evidence>
<dbReference type="Gene3D" id="3.40.50.410">
    <property type="entry name" value="von Willebrand factor, type A domain"/>
    <property type="match status" value="1"/>
</dbReference>
<feature type="compositionally biased region" description="Low complexity" evidence="3">
    <location>
        <begin position="197"/>
        <end position="210"/>
    </location>
</feature>
<dbReference type="CDD" id="cd12148">
    <property type="entry name" value="fungal_TF_MHR"/>
    <property type="match status" value="1"/>
</dbReference>
<dbReference type="SUPFAM" id="SSF53300">
    <property type="entry name" value="vWA-like"/>
    <property type="match status" value="1"/>
</dbReference>
<gene>
    <name evidence="7" type="primary">VWA5A</name>
    <name evidence="7" type="ORF">Cob_v007513</name>
</gene>
<dbReference type="PROSITE" id="PS50048">
    <property type="entry name" value="ZN2_CY6_FUNGAL_2"/>
    <property type="match status" value="1"/>
</dbReference>
<reference evidence="8" key="2">
    <citation type="journal article" date="2019" name="Mol. Plant Microbe Interact.">
        <title>Genome sequence resources for four phytopathogenic fungi from the Colletotrichum orbiculare species complex.</title>
        <authorList>
            <person name="Gan P."/>
            <person name="Tsushima A."/>
            <person name="Narusaka M."/>
            <person name="Narusaka Y."/>
            <person name="Takano Y."/>
            <person name="Kubo Y."/>
            <person name="Shirasu K."/>
        </authorList>
    </citation>
    <scope>GENOME REANNOTATION</scope>
    <source>
        <strain evidence="8">104-T / ATCC 96160 / CBS 514.97 / LARS 414 / MAFF 240422</strain>
    </source>
</reference>
<feature type="compositionally biased region" description="Polar residues" evidence="3">
    <location>
        <begin position="103"/>
        <end position="121"/>
    </location>
</feature>
<accession>A0A484FNS1</accession>
<dbReference type="Pfam" id="PF18566">
    <property type="entry name" value="Ldi"/>
    <property type="match status" value="1"/>
</dbReference>
<evidence type="ECO:0000256" key="2">
    <source>
        <dbReference type="ARBA" id="ARBA00023242"/>
    </source>
</evidence>
<dbReference type="GO" id="GO:0003677">
    <property type="term" value="F:DNA binding"/>
    <property type="evidence" value="ECO:0007669"/>
    <property type="project" value="InterPro"/>
</dbReference>
<feature type="domain" description="VWFA" evidence="5">
    <location>
        <begin position="1640"/>
        <end position="1818"/>
    </location>
</feature>
<feature type="region of interest" description="Disordered" evidence="3">
    <location>
        <begin position="196"/>
        <end position="224"/>
    </location>
</feature>
<comment type="caution">
    <text evidence="7">The sequence shown here is derived from an EMBL/GenBank/DDBJ whole genome shotgun (WGS) entry which is preliminary data.</text>
</comment>
<dbReference type="SUPFAM" id="SSF57701">
    <property type="entry name" value="Zn2/Cys6 DNA-binding domain"/>
    <property type="match status" value="1"/>
</dbReference>
<dbReference type="PROSITE" id="PS00463">
    <property type="entry name" value="ZN2_CY6_FUNGAL_1"/>
    <property type="match status" value="1"/>
</dbReference>
<dbReference type="Proteomes" id="UP000014480">
    <property type="component" value="Unassembled WGS sequence"/>
</dbReference>
<dbReference type="GO" id="GO:0008270">
    <property type="term" value="F:zinc ion binding"/>
    <property type="evidence" value="ECO:0007669"/>
    <property type="project" value="InterPro"/>
</dbReference>
<dbReference type="InterPro" id="IPR001138">
    <property type="entry name" value="Zn2Cys6_DnaBD"/>
</dbReference>
<dbReference type="PROSITE" id="PS50234">
    <property type="entry name" value="VWFA"/>
    <property type="match status" value="1"/>
</dbReference>
<dbReference type="PANTHER" id="PTHR45737:SF6">
    <property type="entry name" value="VON WILLEBRAND FACTOR A DOMAIN-CONTAINING PROTEIN 5A"/>
    <property type="match status" value="1"/>
</dbReference>
<feature type="compositionally biased region" description="Low complexity" evidence="3">
    <location>
        <begin position="692"/>
        <end position="701"/>
    </location>
</feature>
<feature type="domain" description="VIT" evidence="6">
    <location>
        <begin position="1361"/>
        <end position="1494"/>
    </location>
</feature>
<feature type="domain" description="Zn(2)-C6 fungal-type" evidence="4">
    <location>
        <begin position="30"/>
        <end position="59"/>
    </location>
</feature>
<dbReference type="CDD" id="cd00067">
    <property type="entry name" value="GAL4"/>
    <property type="match status" value="1"/>
</dbReference>